<dbReference type="InterPro" id="IPR036847">
    <property type="entry name" value="RimP_C_sf"/>
</dbReference>
<dbReference type="HOGENOM" id="CLU_070525_1_1_6"/>
<protein>
    <recommendedName>
        <fullName evidence="3">Ribosome maturation factor RimP</fullName>
    </recommendedName>
</protein>
<dbReference type="Gene3D" id="3.30.300.70">
    <property type="entry name" value="RimP-like superfamily, N-terminal"/>
    <property type="match status" value="1"/>
</dbReference>
<comment type="similarity">
    <text evidence="3">Belongs to the RimP family.</text>
</comment>
<dbReference type="InterPro" id="IPR035956">
    <property type="entry name" value="RimP_N_sf"/>
</dbReference>
<dbReference type="Gene3D" id="2.30.30.180">
    <property type="entry name" value="Ribosome maturation factor RimP, C-terminal domain"/>
    <property type="match status" value="1"/>
</dbReference>
<dbReference type="PANTHER" id="PTHR33867">
    <property type="entry name" value="RIBOSOME MATURATION FACTOR RIMP"/>
    <property type="match status" value="1"/>
</dbReference>
<feature type="domain" description="Ribosome maturation factor RimP C-terminal" evidence="5">
    <location>
        <begin position="85"/>
        <end position="148"/>
    </location>
</feature>
<dbReference type="Pfam" id="PF17384">
    <property type="entry name" value="DUF150_C"/>
    <property type="match status" value="1"/>
</dbReference>
<evidence type="ECO:0000259" key="5">
    <source>
        <dbReference type="Pfam" id="PF17384"/>
    </source>
</evidence>
<evidence type="ECO:0000256" key="2">
    <source>
        <dbReference type="ARBA" id="ARBA00022517"/>
    </source>
</evidence>
<dbReference type="InterPro" id="IPR028989">
    <property type="entry name" value="RimP_N"/>
</dbReference>
<dbReference type="KEGG" id="tig:THII_1175"/>
<evidence type="ECO:0000313" key="7">
    <source>
        <dbReference type="Proteomes" id="UP000031623"/>
    </source>
</evidence>
<keyword evidence="2 3" id="KW-0690">Ribosome biogenesis</keyword>
<dbReference type="Pfam" id="PF02576">
    <property type="entry name" value="RimP_N"/>
    <property type="match status" value="1"/>
</dbReference>
<dbReference type="CDD" id="cd01734">
    <property type="entry name" value="YlxS_C"/>
    <property type="match status" value="1"/>
</dbReference>
<comment type="subcellular location">
    <subcellularLocation>
        <location evidence="3">Cytoplasm</location>
    </subcellularLocation>
</comment>
<comment type="function">
    <text evidence="3">Required for maturation of 30S ribosomal subunits.</text>
</comment>
<feature type="domain" description="Ribosome maturation factor RimP N-terminal" evidence="4">
    <location>
        <begin position="11"/>
        <end position="82"/>
    </location>
</feature>
<dbReference type="STRING" id="40754.THII_1175"/>
<sequence>MLDKELQKLLLPTITALGYELVGVERLSQGGHRTLIRVYIDSPAGINLSDCEQVSHQVSGLLDVQDPIPGHYVLEISSPGLERPLFTLEHFIRFIGCKMSVRLNRPVATRRNFTGLLQQVQGHNIIMVVEDTEYSLPYEQIEKAHLVPDS</sequence>
<dbReference type="NCBIfam" id="NF000927">
    <property type="entry name" value="PRK00092.1-1"/>
    <property type="match status" value="1"/>
</dbReference>
<accession>A0A090AJ02</accession>
<dbReference type="Proteomes" id="UP000031623">
    <property type="component" value="Chromosome"/>
</dbReference>
<gene>
    <name evidence="3" type="primary">rimP</name>
    <name evidence="6" type="ORF">THII_1175</name>
</gene>
<keyword evidence="1 3" id="KW-0963">Cytoplasm</keyword>
<reference evidence="6 7" key="1">
    <citation type="journal article" date="2014" name="ISME J.">
        <title>Ecophysiology of Thioploca ingrica as revealed by the complete genome sequence supplemented with proteomic evidence.</title>
        <authorList>
            <person name="Kojima H."/>
            <person name="Ogura Y."/>
            <person name="Yamamoto N."/>
            <person name="Togashi T."/>
            <person name="Mori H."/>
            <person name="Watanabe T."/>
            <person name="Nemoto F."/>
            <person name="Kurokawa K."/>
            <person name="Hayashi T."/>
            <person name="Fukui M."/>
        </authorList>
    </citation>
    <scope>NUCLEOTIDE SEQUENCE [LARGE SCALE GENOMIC DNA]</scope>
</reference>
<proteinExistence type="inferred from homology"/>
<dbReference type="HAMAP" id="MF_01077">
    <property type="entry name" value="RimP"/>
    <property type="match status" value="1"/>
</dbReference>
<evidence type="ECO:0000256" key="3">
    <source>
        <dbReference type="HAMAP-Rule" id="MF_01077"/>
    </source>
</evidence>
<dbReference type="PANTHER" id="PTHR33867:SF1">
    <property type="entry name" value="RIBOSOME MATURATION FACTOR RIMP"/>
    <property type="match status" value="1"/>
</dbReference>
<dbReference type="GO" id="GO:0005829">
    <property type="term" value="C:cytosol"/>
    <property type="evidence" value="ECO:0007669"/>
    <property type="project" value="TreeGrafter"/>
</dbReference>
<evidence type="ECO:0000259" key="4">
    <source>
        <dbReference type="Pfam" id="PF02576"/>
    </source>
</evidence>
<dbReference type="SUPFAM" id="SSF74942">
    <property type="entry name" value="YhbC-like, C-terminal domain"/>
    <property type="match status" value="1"/>
</dbReference>
<keyword evidence="7" id="KW-1185">Reference proteome</keyword>
<evidence type="ECO:0000256" key="1">
    <source>
        <dbReference type="ARBA" id="ARBA00022490"/>
    </source>
</evidence>
<dbReference type="SUPFAM" id="SSF75420">
    <property type="entry name" value="YhbC-like, N-terminal domain"/>
    <property type="match status" value="1"/>
</dbReference>
<dbReference type="GO" id="GO:0000028">
    <property type="term" value="P:ribosomal small subunit assembly"/>
    <property type="evidence" value="ECO:0007669"/>
    <property type="project" value="TreeGrafter"/>
</dbReference>
<dbReference type="GO" id="GO:0006412">
    <property type="term" value="P:translation"/>
    <property type="evidence" value="ECO:0007669"/>
    <property type="project" value="TreeGrafter"/>
</dbReference>
<name>A0A090AJ02_9GAMM</name>
<dbReference type="EMBL" id="AP014633">
    <property type="protein sequence ID" value="BAP55472.1"/>
    <property type="molecule type" value="Genomic_DNA"/>
</dbReference>
<dbReference type="InterPro" id="IPR028998">
    <property type="entry name" value="RimP_C"/>
</dbReference>
<organism evidence="6 7">
    <name type="scientific">Thioploca ingrica</name>
    <dbReference type="NCBI Taxonomy" id="40754"/>
    <lineage>
        <taxon>Bacteria</taxon>
        <taxon>Pseudomonadati</taxon>
        <taxon>Pseudomonadota</taxon>
        <taxon>Gammaproteobacteria</taxon>
        <taxon>Thiotrichales</taxon>
        <taxon>Thiotrichaceae</taxon>
        <taxon>Thioploca</taxon>
    </lineage>
</organism>
<dbReference type="InterPro" id="IPR003728">
    <property type="entry name" value="Ribosome_maturation_RimP"/>
</dbReference>
<dbReference type="FunFam" id="3.30.300.70:FF:000001">
    <property type="entry name" value="Ribosome maturation factor RimP"/>
    <property type="match status" value="1"/>
</dbReference>
<evidence type="ECO:0000313" key="6">
    <source>
        <dbReference type="EMBL" id="BAP55472.1"/>
    </source>
</evidence>
<dbReference type="AlphaFoldDB" id="A0A090AJ02"/>